<sequence length="257" mass="27235">MEFSSADNAQTLVTSPHAQTASPPPAVPVPVAAIILAAPDTLSDRTHLSHDLQPFAGLPLIVHAVKLVRGIGASPIVIARTSSDEAKIREAVRPHVPVDELMCVNQDQEQGPLGGLRAGLSDLLEETTHALVLPATMPLLTIKALETMRAASKVAPLVLLGQAALGDGENGPVCFDVLWAEVELIRGIFQIDEGKPVVRGGSMEDLVTFAAGQRRRIATVCVSEGELLRVDTAEDLIEAEGIWRSRDGKDRGKAYGA</sequence>
<dbReference type="GeneID" id="77731459"/>
<dbReference type="Gene3D" id="3.90.550.10">
    <property type="entry name" value="Spore Coat Polysaccharide Biosynthesis Protein SpsA, Chain A"/>
    <property type="match status" value="1"/>
</dbReference>
<organism evidence="3 4">
    <name type="scientific">Dioszegia hungarica</name>
    <dbReference type="NCBI Taxonomy" id="4972"/>
    <lineage>
        <taxon>Eukaryota</taxon>
        <taxon>Fungi</taxon>
        <taxon>Dikarya</taxon>
        <taxon>Basidiomycota</taxon>
        <taxon>Agaricomycotina</taxon>
        <taxon>Tremellomycetes</taxon>
        <taxon>Tremellales</taxon>
        <taxon>Bulleribasidiaceae</taxon>
        <taxon>Dioszegia</taxon>
    </lineage>
</organism>
<dbReference type="RefSeq" id="XP_052948415.1">
    <property type="nucleotide sequence ID" value="XM_053092254.1"/>
</dbReference>
<keyword evidence="4" id="KW-1185">Reference proteome</keyword>
<gene>
    <name evidence="3" type="ORF">MKK02DRAFT_43037</name>
</gene>
<name>A0AA38LXI7_9TREE</name>
<feature type="compositionally biased region" description="Polar residues" evidence="1">
    <location>
        <begin position="1"/>
        <end position="20"/>
    </location>
</feature>
<reference evidence="3" key="1">
    <citation type="journal article" date="2022" name="G3 (Bethesda)">
        <title>High quality genome of the basidiomycete yeast Dioszegia hungarica PDD-24b-2 isolated from cloud water.</title>
        <authorList>
            <person name="Jarrige D."/>
            <person name="Haridas S."/>
            <person name="Bleykasten-Grosshans C."/>
            <person name="Joly M."/>
            <person name="Nadalig T."/>
            <person name="Sancelme M."/>
            <person name="Vuilleumier S."/>
            <person name="Grigoriev I.V."/>
            <person name="Amato P."/>
            <person name="Bringel F."/>
        </authorList>
    </citation>
    <scope>NUCLEOTIDE SEQUENCE</scope>
    <source>
        <strain evidence="3">PDD-24b-2</strain>
    </source>
</reference>
<protein>
    <recommendedName>
        <fullName evidence="2">MobA-like NTP transferase domain-containing protein</fullName>
    </recommendedName>
</protein>
<dbReference type="EMBL" id="JAKWFO010000003">
    <property type="protein sequence ID" value="KAI9638638.1"/>
    <property type="molecule type" value="Genomic_DNA"/>
</dbReference>
<dbReference type="InterPro" id="IPR029044">
    <property type="entry name" value="Nucleotide-diphossugar_trans"/>
</dbReference>
<dbReference type="AlphaFoldDB" id="A0AA38LXI7"/>
<dbReference type="Pfam" id="PF12804">
    <property type="entry name" value="NTP_transf_3"/>
    <property type="match status" value="1"/>
</dbReference>
<feature type="domain" description="MobA-like NTP transferase" evidence="2">
    <location>
        <begin position="34"/>
        <end position="153"/>
    </location>
</feature>
<evidence type="ECO:0000313" key="4">
    <source>
        <dbReference type="Proteomes" id="UP001164286"/>
    </source>
</evidence>
<accession>A0AA38LXI7</accession>
<evidence type="ECO:0000256" key="1">
    <source>
        <dbReference type="SAM" id="MobiDB-lite"/>
    </source>
</evidence>
<dbReference type="SUPFAM" id="SSF53448">
    <property type="entry name" value="Nucleotide-diphospho-sugar transferases"/>
    <property type="match status" value="1"/>
</dbReference>
<proteinExistence type="predicted"/>
<dbReference type="InterPro" id="IPR025877">
    <property type="entry name" value="MobA-like_NTP_Trfase"/>
</dbReference>
<feature type="region of interest" description="Disordered" evidence="1">
    <location>
        <begin position="1"/>
        <end position="25"/>
    </location>
</feature>
<evidence type="ECO:0000259" key="2">
    <source>
        <dbReference type="Pfam" id="PF12804"/>
    </source>
</evidence>
<dbReference type="GO" id="GO:0016779">
    <property type="term" value="F:nucleotidyltransferase activity"/>
    <property type="evidence" value="ECO:0007669"/>
    <property type="project" value="UniProtKB-ARBA"/>
</dbReference>
<comment type="caution">
    <text evidence="3">The sequence shown here is derived from an EMBL/GenBank/DDBJ whole genome shotgun (WGS) entry which is preliminary data.</text>
</comment>
<evidence type="ECO:0000313" key="3">
    <source>
        <dbReference type="EMBL" id="KAI9638638.1"/>
    </source>
</evidence>
<dbReference type="Proteomes" id="UP001164286">
    <property type="component" value="Unassembled WGS sequence"/>
</dbReference>